<feature type="compositionally biased region" description="Basic and acidic residues" evidence="3">
    <location>
        <begin position="59"/>
        <end position="72"/>
    </location>
</feature>
<dbReference type="PANTHER" id="PTHR47566:SF1">
    <property type="entry name" value="PROTEIN NUD1"/>
    <property type="match status" value="1"/>
</dbReference>
<dbReference type="Proteomes" id="UP000277580">
    <property type="component" value="Unassembled WGS sequence"/>
</dbReference>
<evidence type="ECO:0008006" key="6">
    <source>
        <dbReference type="Google" id="ProtNLM"/>
    </source>
</evidence>
<feature type="compositionally biased region" description="Basic and acidic residues" evidence="3">
    <location>
        <begin position="100"/>
        <end position="111"/>
    </location>
</feature>
<proteinExistence type="predicted"/>
<dbReference type="GO" id="GO:0035591">
    <property type="term" value="F:signaling adaptor activity"/>
    <property type="evidence" value="ECO:0007669"/>
    <property type="project" value="TreeGrafter"/>
</dbReference>
<feature type="region of interest" description="Disordered" evidence="3">
    <location>
        <begin position="439"/>
        <end position="486"/>
    </location>
</feature>
<dbReference type="PANTHER" id="PTHR47566">
    <property type="match status" value="1"/>
</dbReference>
<dbReference type="SMART" id="SM00365">
    <property type="entry name" value="LRR_SD22"/>
    <property type="match status" value="4"/>
</dbReference>
<feature type="region of interest" description="Disordered" evidence="3">
    <location>
        <begin position="500"/>
        <end position="591"/>
    </location>
</feature>
<feature type="compositionally biased region" description="Polar residues" evidence="3">
    <location>
        <begin position="736"/>
        <end position="755"/>
    </location>
</feature>
<keyword evidence="1" id="KW-0433">Leucine-rich repeat</keyword>
<dbReference type="InParanoid" id="A0A3N4KTN9"/>
<keyword evidence="5" id="KW-1185">Reference proteome</keyword>
<dbReference type="STRING" id="1392247.A0A3N4KTN9"/>
<feature type="region of interest" description="Disordered" evidence="3">
    <location>
        <begin position="1"/>
        <end position="132"/>
    </location>
</feature>
<evidence type="ECO:0000256" key="1">
    <source>
        <dbReference type="ARBA" id="ARBA00022614"/>
    </source>
</evidence>
<dbReference type="InterPro" id="IPR032675">
    <property type="entry name" value="LRR_dom_sf"/>
</dbReference>
<dbReference type="PROSITE" id="PS51450">
    <property type="entry name" value="LRR"/>
    <property type="match status" value="3"/>
</dbReference>
<evidence type="ECO:0000313" key="5">
    <source>
        <dbReference type="Proteomes" id="UP000277580"/>
    </source>
</evidence>
<dbReference type="InterPro" id="IPR052574">
    <property type="entry name" value="CDIRP"/>
</dbReference>
<dbReference type="EMBL" id="ML119155">
    <property type="protein sequence ID" value="RPB09135.1"/>
    <property type="molecule type" value="Genomic_DNA"/>
</dbReference>
<gene>
    <name evidence="4" type="ORF">P167DRAFT_527697</name>
</gene>
<feature type="compositionally biased region" description="Polar residues" evidence="3">
    <location>
        <begin position="112"/>
        <end position="126"/>
    </location>
</feature>
<reference evidence="4 5" key="1">
    <citation type="journal article" date="2018" name="Nat. Ecol. Evol.">
        <title>Pezizomycetes genomes reveal the molecular basis of ectomycorrhizal truffle lifestyle.</title>
        <authorList>
            <person name="Murat C."/>
            <person name="Payen T."/>
            <person name="Noel B."/>
            <person name="Kuo A."/>
            <person name="Morin E."/>
            <person name="Chen J."/>
            <person name="Kohler A."/>
            <person name="Krizsan K."/>
            <person name="Balestrini R."/>
            <person name="Da Silva C."/>
            <person name="Montanini B."/>
            <person name="Hainaut M."/>
            <person name="Levati E."/>
            <person name="Barry K.W."/>
            <person name="Belfiori B."/>
            <person name="Cichocki N."/>
            <person name="Clum A."/>
            <person name="Dockter R.B."/>
            <person name="Fauchery L."/>
            <person name="Guy J."/>
            <person name="Iotti M."/>
            <person name="Le Tacon F."/>
            <person name="Lindquist E.A."/>
            <person name="Lipzen A."/>
            <person name="Malagnac F."/>
            <person name="Mello A."/>
            <person name="Molinier V."/>
            <person name="Miyauchi S."/>
            <person name="Poulain J."/>
            <person name="Riccioni C."/>
            <person name="Rubini A."/>
            <person name="Sitrit Y."/>
            <person name="Splivallo R."/>
            <person name="Traeger S."/>
            <person name="Wang M."/>
            <person name="Zifcakova L."/>
            <person name="Wipf D."/>
            <person name="Zambonelli A."/>
            <person name="Paolocci F."/>
            <person name="Nowrousian M."/>
            <person name="Ottonello S."/>
            <person name="Baldrian P."/>
            <person name="Spatafora J.W."/>
            <person name="Henrissat B."/>
            <person name="Nagy L.G."/>
            <person name="Aury J.M."/>
            <person name="Wincker P."/>
            <person name="Grigoriev I.V."/>
            <person name="Bonfante P."/>
            <person name="Martin F.M."/>
        </authorList>
    </citation>
    <scope>NUCLEOTIDE SEQUENCE [LARGE SCALE GENOMIC DNA]</scope>
    <source>
        <strain evidence="4 5">CCBAS932</strain>
    </source>
</reference>
<feature type="compositionally biased region" description="Low complexity" evidence="3">
    <location>
        <begin position="196"/>
        <end position="206"/>
    </location>
</feature>
<feature type="region of interest" description="Disordered" evidence="3">
    <location>
        <begin position="190"/>
        <end position="395"/>
    </location>
</feature>
<feature type="region of interest" description="Disordered" evidence="3">
    <location>
        <begin position="869"/>
        <end position="956"/>
    </location>
</feature>
<evidence type="ECO:0000256" key="3">
    <source>
        <dbReference type="SAM" id="MobiDB-lite"/>
    </source>
</evidence>
<dbReference type="Gene3D" id="3.80.10.10">
    <property type="entry name" value="Ribonuclease Inhibitor"/>
    <property type="match status" value="2"/>
</dbReference>
<dbReference type="GO" id="GO:1902412">
    <property type="term" value="P:regulation of mitotic cytokinesis"/>
    <property type="evidence" value="ECO:0007669"/>
    <property type="project" value="TreeGrafter"/>
</dbReference>
<feature type="compositionally biased region" description="Acidic residues" evidence="3">
    <location>
        <begin position="927"/>
        <end position="936"/>
    </location>
</feature>
<feature type="compositionally biased region" description="Low complexity" evidence="3">
    <location>
        <begin position="255"/>
        <end position="265"/>
    </location>
</feature>
<dbReference type="SUPFAM" id="SSF52058">
    <property type="entry name" value="L domain-like"/>
    <property type="match status" value="2"/>
</dbReference>
<organism evidence="4 5">
    <name type="scientific">Morchella conica CCBAS932</name>
    <dbReference type="NCBI Taxonomy" id="1392247"/>
    <lineage>
        <taxon>Eukaryota</taxon>
        <taxon>Fungi</taxon>
        <taxon>Dikarya</taxon>
        <taxon>Ascomycota</taxon>
        <taxon>Pezizomycotina</taxon>
        <taxon>Pezizomycetes</taxon>
        <taxon>Pezizales</taxon>
        <taxon>Morchellaceae</taxon>
        <taxon>Morchella</taxon>
    </lineage>
</organism>
<feature type="compositionally biased region" description="Polar residues" evidence="3">
    <location>
        <begin position="32"/>
        <end position="58"/>
    </location>
</feature>
<sequence length="1626" mass="179883">MSDAWADSLSEDWISQPRDSPPPPPSTRILHESSTTNRRPTSSASSTGTENIRSSSAKDTPEWKRMVMEDFRAPGGKDLFSPMPLECMFRPPTIGGSPDPIKKRQEAEQRWRASTSPEGGVSTSPERNIAVPRNKKVSCAVALLTPEGTSDRKNENWSSIRALGDATTEEAKNKEDILDMVDRLRMLKNPGNRSFGSSPVPGSVGVTLASDSQYLPMGSDDEGSEAADTVPELGSAPPTVPRRRKSLDANASEISSVYPSSPPVVGLGYQYDSEAEDDDYDASYLDASGSGSEDDPPFVSPLKQYPPAEELARRLQLASPFLPSSQDPQPPNLEEPSKRAAPALPPQGEPLGYSILDNIRRHKDAPKSPVKPTPPSRDDSASPDEREDPFFTPHAFRHQLLDIDLNGDNKTRTSGSPLKLFASFYDTYTNKRLTQRLGELETSANVSGSDDDEEVKEEEQEESVRAQEIDEAVSPTTTDISFSGAGASAVVNRLEKLVLKQEKRRARPAEPQRHGSAPEVRGPIEEGHRKHRRWRSDESGTATAASDTSSRTPVKERTPKRVRRNINGVYNQRGPSSGVPPVPGPLGSVKTEEVRAVECVTPTGGAKRKDRKVPVLKKNYEYGDNLLSPGACKGPRKDLVVFSGSHGDGAEGEPFEMPSPMQPETVRKGSVTTQDFLDQADAVMNRIRDRGLHGVALDFQSPDRSQCDDGSFYDDSSVRRHSLSPLRNEVEHSHEGSFNQEVGTTKTAVSTSSRKSAVEVISPRDGVMSHHLALKNNGMRFDEKKMTWVKRDDDGNEVARVEDSDPFTGISDLSVDSQEEARALELARRNWEGMASDGEKSGLWPSSRMIGIDEEDEEDGIGDETWDRQQWFGDQGTGGEEGEGVVGSTVGSGSSERSSRSTRPGSGAETRTTSYGSDENKEKLLAVEEEEDDETEEIKRVSTASAEPLRRTPRNVYAEDYESPTAMIRQEQHSSSPGGHPVLWTDEGDSTTDGGAEGYGALRKPRRNVSRTFSGVGYRGAARRKSSGARTFIGRPISRITEEEEDDGHHHQHHGHGHGNPILNPVLQRELSRISMSSALTPLPSPFISKMSINNSIRKVGDISFQMTPLADLSYQFETTDALINLELSFFATRKGKAGTTDIKSVEASFSTARANLLKNLTDVQPYEPYWDHMKVLDLSKRKVETLFTLNEWCPRLEKLDVSDNELGQLSGVSDSVRELKVAGNFLSSITHFGHLVNLQYLDISRNGLESLDGLRSLVHLREVRADDNVLESVEGVVRMEGLCVLRARRNRLVAVDFGKARMHRLTELDLRGNAISDITGLQNLPALINLNLDQNNLDTLHLPAATKMDTIRCVKLTQNYFTTFDVTPFPNLRILYMDNNRLHTITGLTRAKHLDAISVREQDHELSLKLERMYEARKIYMSGNPLRELSLKLDFLNLQYLELASAQLTVLPKDFGELLCNTRVLNLNNNAISDLKPLLGIIRLKKLLLVGNRVRSVKKIASVLSGFPSLSYLDLRMNPLTIGFYPPSSVRKAIKSAEDPDEYAKDPFTMMPADESVDATFQAQLDIDSAVVRRTYEITIGRRCPRMKELDGLPYNKEGSMREDEVWAELGRRGLVRIEPKAVEK</sequence>
<dbReference type="SMART" id="SM00369">
    <property type="entry name" value="LRR_TYP"/>
    <property type="match status" value="6"/>
</dbReference>
<protein>
    <recommendedName>
        <fullName evidence="6">L domain-like protein</fullName>
    </recommendedName>
</protein>
<name>A0A3N4KTN9_9PEZI</name>
<evidence type="ECO:0000256" key="2">
    <source>
        <dbReference type="ARBA" id="ARBA00022737"/>
    </source>
</evidence>
<feature type="compositionally biased region" description="Low complexity" evidence="3">
    <location>
        <begin position="541"/>
        <end position="550"/>
    </location>
</feature>
<evidence type="ECO:0000313" key="4">
    <source>
        <dbReference type="EMBL" id="RPB09135.1"/>
    </source>
</evidence>
<dbReference type="OrthoDB" id="7451790at2759"/>
<keyword evidence="2" id="KW-0677">Repeat</keyword>
<dbReference type="GO" id="GO:0061499">
    <property type="term" value="C:outer plaque of mitotic spindle pole body"/>
    <property type="evidence" value="ECO:0007669"/>
    <property type="project" value="TreeGrafter"/>
</dbReference>
<dbReference type="InterPro" id="IPR001611">
    <property type="entry name" value="Leu-rich_rpt"/>
</dbReference>
<dbReference type="GO" id="GO:0031028">
    <property type="term" value="P:septation initiation signaling"/>
    <property type="evidence" value="ECO:0007669"/>
    <property type="project" value="TreeGrafter"/>
</dbReference>
<accession>A0A3N4KTN9</accession>
<dbReference type="InterPro" id="IPR003591">
    <property type="entry name" value="Leu-rich_rpt_typical-subtyp"/>
</dbReference>
<feature type="compositionally biased region" description="Basic and acidic residues" evidence="3">
    <location>
        <begin position="500"/>
        <end position="513"/>
    </location>
</feature>
<feature type="compositionally biased region" description="Acidic residues" evidence="3">
    <location>
        <begin position="449"/>
        <end position="461"/>
    </location>
</feature>
<feature type="region of interest" description="Disordered" evidence="3">
    <location>
        <begin position="723"/>
        <end position="756"/>
    </location>
</feature>
<feature type="region of interest" description="Disordered" evidence="3">
    <location>
        <begin position="1043"/>
        <end position="1062"/>
    </location>
</feature>
<feature type="compositionally biased region" description="Low complexity" evidence="3">
    <location>
        <begin position="886"/>
        <end position="907"/>
    </location>
</feature>